<gene>
    <name evidence="1" type="ORF">G5714_024737</name>
</gene>
<organism evidence="1 2">
    <name type="scientific">Onychostoma macrolepis</name>
    <dbReference type="NCBI Taxonomy" id="369639"/>
    <lineage>
        <taxon>Eukaryota</taxon>
        <taxon>Metazoa</taxon>
        <taxon>Chordata</taxon>
        <taxon>Craniata</taxon>
        <taxon>Vertebrata</taxon>
        <taxon>Euteleostomi</taxon>
        <taxon>Actinopterygii</taxon>
        <taxon>Neopterygii</taxon>
        <taxon>Teleostei</taxon>
        <taxon>Ostariophysi</taxon>
        <taxon>Cypriniformes</taxon>
        <taxon>Cyprinidae</taxon>
        <taxon>Acrossocheilinae</taxon>
        <taxon>Onychostoma</taxon>
    </lineage>
</organism>
<name>A0A7J6BHT3_9TELE</name>
<reference evidence="1 2" key="1">
    <citation type="submission" date="2020-04" db="EMBL/GenBank/DDBJ databases">
        <title>Chromosome-level genome assembly of a cyprinid fish Onychostoma macrolepis by integration of Nanopore Sequencing, Bionano and Hi-C technology.</title>
        <authorList>
            <person name="Wang D."/>
        </authorList>
    </citation>
    <scope>NUCLEOTIDE SEQUENCE [LARGE SCALE GENOMIC DNA]</scope>
    <source>
        <strain evidence="1">SWU-2019</strain>
        <tissue evidence="1">Muscle</tissue>
    </source>
</reference>
<dbReference type="Proteomes" id="UP000579812">
    <property type="component" value="Unassembled WGS sequence"/>
</dbReference>
<proteinExistence type="predicted"/>
<dbReference type="AlphaFoldDB" id="A0A7J6BHT3"/>
<keyword evidence="2" id="KW-1185">Reference proteome</keyword>
<evidence type="ECO:0000313" key="1">
    <source>
        <dbReference type="EMBL" id="KAF4094658.1"/>
    </source>
</evidence>
<comment type="caution">
    <text evidence="1">The sequence shown here is derived from an EMBL/GenBank/DDBJ whole genome shotgun (WGS) entry which is preliminary data.</text>
</comment>
<evidence type="ECO:0000313" key="2">
    <source>
        <dbReference type="Proteomes" id="UP000579812"/>
    </source>
</evidence>
<sequence>MCCICWKHRKTDKKVHTCEDVITFAVMLHDSTSYEKNAHKSKLEEDVHVVYMRLLPEDDLKPLSDPAVSSSSAGT</sequence>
<protein>
    <submittedName>
        <fullName evidence="1">Uncharacterized protein</fullName>
    </submittedName>
</protein>
<dbReference type="EMBL" id="JAAMOB010000033">
    <property type="protein sequence ID" value="KAF4094658.1"/>
    <property type="molecule type" value="Genomic_DNA"/>
</dbReference>
<accession>A0A7J6BHT3</accession>